<protein>
    <submittedName>
        <fullName evidence="6">TetR family transcriptional regulator</fullName>
    </submittedName>
</protein>
<keyword evidence="7" id="KW-1185">Reference proteome</keyword>
<dbReference type="Proteomes" id="UP000178953">
    <property type="component" value="Unassembled WGS sequence"/>
</dbReference>
<dbReference type="SUPFAM" id="SSF46689">
    <property type="entry name" value="Homeodomain-like"/>
    <property type="match status" value="1"/>
</dbReference>
<name>A0A1E8Q917_9MYCO</name>
<keyword evidence="3" id="KW-0804">Transcription</keyword>
<accession>A0A1E8Q917</accession>
<keyword evidence="1" id="KW-0805">Transcription regulation</keyword>
<feature type="DNA-binding region" description="H-T-H motif" evidence="4">
    <location>
        <begin position="30"/>
        <end position="49"/>
    </location>
</feature>
<dbReference type="OrthoDB" id="3816938at2"/>
<sequence length="202" mass="21514">MSQGQGRGADQALIDATAAAVARWGLENVTLDRIGAEAGLSRATVYRRGVTREELVAALTAQAADTYRRAILPALSEPGTAAQRLRAALDALCATADEHLHLLAGMFLARGEVFHQPGPDALVVDAFAEPFERLLRDGAIDGSLRPMPPTVTATVLFNMIGWGYIHLRAAHDWDAPHARRATIDLVLHGLLNGSAPHDGESS</sequence>
<keyword evidence="2 4" id="KW-0238">DNA-binding</keyword>
<dbReference type="RefSeq" id="WP_070352260.1">
    <property type="nucleotide sequence ID" value="NZ_CP043474.1"/>
</dbReference>
<evidence type="ECO:0000313" key="6">
    <source>
        <dbReference type="EMBL" id="OFJ54570.1"/>
    </source>
</evidence>
<dbReference type="AlphaFoldDB" id="A0A1E8Q917"/>
<dbReference type="InterPro" id="IPR050109">
    <property type="entry name" value="HTH-type_TetR-like_transc_reg"/>
</dbReference>
<evidence type="ECO:0000256" key="3">
    <source>
        <dbReference type="ARBA" id="ARBA00023163"/>
    </source>
</evidence>
<dbReference type="EMBL" id="MCHX01000011">
    <property type="protein sequence ID" value="OFJ54570.1"/>
    <property type="molecule type" value="Genomic_DNA"/>
</dbReference>
<dbReference type="Pfam" id="PF00440">
    <property type="entry name" value="TetR_N"/>
    <property type="match status" value="1"/>
</dbReference>
<evidence type="ECO:0000313" key="7">
    <source>
        <dbReference type="Proteomes" id="UP000178953"/>
    </source>
</evidence>
<dbReference type="Gene3D" id="1.10.357.10">
    <property type="entry name" value="Tetracycline Repressor, domain 2"/>
    <property type="match status" value="1"/>
</dbReference>
<dbReference type="PANTHER" id="PTHR30055">
    <property type="entry name" value="HTH-TYPE TRANSCRIPTIONAL REGULATOR RUTR"/>
    <property type="match status" value="1"/>
</dbReference>
<dbReference type="InterPro" id="IPR001647">
    <property type="entry name" value="HTH_TetR"/>
</dbReference>
<proteinExistence type="predicted"/>
<evidence type="ECO:0000259" key="5">
    <source>
        <dbReference type="PROSITE" id="PS50977"/>
    </source>
</evidence>
<dbReference type="SUPFAM" id="SSF48498">
    <property type="entry name" value="Tetracyclin repressor-like, C-terminal domain"/>
    <property type="match status" value="1"/>
</dbReference>
<feature type="domain" description="HTH tetR-type" evidence="5">
    <location>
        <begin position="7"/>
        <end position="67"/>
    </location>
</feature>
<dbReference type="GO" id="GO:0000976">
    <property type="term" value="F:transcription cis-regulatory region binding"/>
    <property type="evidence" value="ECO:0007669"/>
    <property type="project" value="TreeGrafter"/>
</dbReference>
<evidence type="ECO:0000256" key="4">
    <source>
        <dbReference type="PROSITE-ProRule" id="PRU00335"/>
    </source>
</evidence>
<dbReference type="PANTHER" id="PTHR30055:SF234">
    <property type="entry name" value="HTH-TYPE TRANSCRIPTIONAL REGULATOR BETI"/>
    <property type="match status" value="1"/>
</dbReference>
<dbReference type="Gene3D" id="1.10.10.60">
    <property type="entry name" value="Homeodomain-like"/>
    <property type="match status" value="1"/>
</dbReference>
<dbReference type="GO" id="GO:0003700">
    <property type="term" value="F:DNA-binding transcription factor activity"/>
    <property type="evidence" value="ECO:0007669"/>
    <property type="project" value="TreeGrafter"/>
</dbReference>
<comment type="caution">
    <text evidence="6">The sequence shown here is derived from an EMBL/GenBank/DDBJ whole genome shotgun (WGS) entry which is preliminary data.</text>
</comment>
<dbReference type="InterPro" id="IPR009057">
    <property type="entry name" value="Homeodomain-like_sf"/>
</dbReference>
<dbReference type="InterPro" id="IPR036271">
    <property type="entry name" value="Tet_transcr_reg_TetR-rel_C_sf"/>
</dbReference>
<gene>
    <name evidence="6" type="ORF">BEL07_06365</name>
</gene>
<dbReference type="PROSITE" id="PS50977">
    <property type="entry name" value="HTH_TETR_2"/>
    <property type="match status" value="1"/>
</dbReference>
<evidence type="ECO:0000256" key="2">
    <source>
        <dbReference type="ARBA" id="ARBA00023125"/>
    </source>
</evidence>
<evidence type="ECO:0000256" key="1">
    <source>
        <dbReference type="ARBA" id="ARBA00023015"/>
    </source>
</evidence>
<reference evidence="6 7" key="1">
    <citation type="submission" date="2016-09" db="EMBL/GenBank/DDBJ databases">
        <title>genome sequence of Mycobacterium sp. 739 SCH.</title>
        <authorList>
            <person name="Greninger A.L."/>
            <person name="Qin X."/>
            <person name="Jerome K."/>
            <person name="Vora S."/>
            <person name="Quinn K."/>
        </authorList>
    </citation>
    <scope>NUCLEOTIDE SEQUENCE [LARGE SCALE GENOMIC DNA]</scope>
    <source>
        <strain evidence="6 7">SCH</strain>
    </source>
</reference>
<organism evidence="6 7">
    <name type="scientific">Mycolicibacterium grossiae</name>
    <dbReference type="NCBI Taxonomy" id="1552759"/>
    <lineage>
        <taxon>Bacteria</taxon>
        <taxon>Bacillati</taxon>
        <taxon>Actinomycetota</taxon>
        <taxon>Actinomycetes</taxon>
        <taxon>Mycobacteriales</taxon>
        <taxon>Mycobacteriaceae</taxon>
        <taxon>Mycolicibacterium</taxon>
    </lineage>
</organism>